<evidence type="ECO:0000313" key="1">
    <source>
        <dbReference type="EMBL" id="KAI4325142.1"/>
    </source>
</evidence>
<dbReference type="Proteomes" id="UP001057402">
    <property type="component" value="Chromosome 9"/>
</dbReference>
<reference evidence="2" key="1">
    <citation type="journal article" date="2023" name="Front. Plant Sci.">
        <title>Chromosomal-level genome assembly of Melastoma candidum provides insights into trichome evolution.</title>
        <authorList>
            <person name="Zhong Y."/>
            <person name="Wu W."/>
            <person name="Sun C."/>
            <person name="Zou P."/>
            <person name="Liu Y."/>
            <person name="Dai S."/>
            <person name="Zhou R."/>
        </authorList>
    </citation>
    <scope>NUCLEOTIDE SEQUENCE [LARGE SCALE GENOMIC DNA]</scope>
</reference>
<name>A0ACB9MNK2_9MYRT</name>
<comment type="caution">
    <text evidence="1">The sequence shown here is derived from an EMBL/GenBank/DDBJ whole genome shotgun (WGS) entry which is preliminary data.</text>
</comment>
<dbReference type="EMBL" id="CM042888">
    <property type="protein sequence ID" value="KAI4325142.1"/>
    <property type="molecule type" value="Genomic_DNA"/>
</dbReference>
<keyword evidence="2" id="KW-1185">Reference proteome</keyword>
<proteinExistence type="predicted"/>
<organism evidence="1 2">
    <name type="scientific">Melastoma candidum</name>
    <dbReference type="NCBI Taxonomy" id="119954"/>
    <lineage>
        <taxon>Eukaryota</taxon>
        <taxon>Viridiplantae</taxon>
        <taxon>Streptophyta</taxon>
        <taxon>Embryophyta</taxon>
        <taxon>Tracheophyta</taxon>
        <taxon>Spermatophyta</taxon>
        <taxon>Magnoliopsida</taxon>
        <taxon>eudicotyledons</taxon>
        <taxon>Gunneridae</taxon>
        <taxon>Pentapetalae</taxon>
        <taxon>rosids</taxon>
        <taxon>malvids</taxon>
        <taxon>Myrtales</taxon>
        <taxon>Melastomataceae</taxon>
        <taxon>Melastomatoideae</taxon>
        <taxon>Melastomateae</taxon>
        <taxon>Melastoma</taxon>
    </lineage>
</organism>
<evidence type="ECO:0000313" key="2">
    <source>
        <dbReference type="Proteomes" id="UP001057402"/>
    </source>
</evidence>
<protein>
    <submittedName>
        <fullName evidence="1">Uncharacterized protein</fullName>
    </submittedName>
</protein>
<sequence>MTSNDGIGYKILFVIMILVPIIMGYLAYLLCLFAWFILRQPVQNTDRDGRTLALRVAPGIPEEAVPPSVGLEPSAITSLPMFLCSDSAAECPICLGVLGDGDKTQILPNCKHPFHAGCIGKWLGTNSTCPICRACITPSLQL</sequence>
<gene>
    <name evidence="1" type="ORF">MLD38_030565</name>
</gene>
<accession>A0ACB9MNK2</accession>